<reference evidence="2 3" key="1">
    <citation type="journal article" date="2023" name="Sci. Data">
        <title>Genome assembly of the Korean intertidal mud-creeper Batillaria attramentaria.</title>
        <authorList>
            <person name="Patra A.K."/>
            <person name="Ho P.T."/>
            <person name="Jun S."/>
            <person name="Lee S.J."/>
            <person name="Kim Y."/>
            <person name="Won Y.J."/>
        </authorList>
    </citation>
    <scope>NUCLEOTIDE SEQUENCE [LARGE SCALE GENOMIC DNA]</scope>
    <source>
        <strain evidence="2">Wonlab-2016</strain>
    </source>
</reference>
<feature type="transmembrane region" description="Helical" evidence="1">
    <location>
        <begin position="47"/>
        <end position="69"/>
    </location>
</feature>
<dbReference type="AlphaFoldDB" id="A0ABD0KBA1"/>
<name>A0ABD0KBA1_9CAEN</name>
<keyword evidence="1" id="KW-0472">Membrane</keyword>
<proteinExistence type="predicted"/>
<protein>
    <submittedName>
        <fullName evidence="2">Uncharacterized protein</fullName>
    </submittedName>
</protein>
<feature type="non-terminal residue" evidence="2">
    <location>
        <position position="1"/>
    </location>
</feature>
<keyword evidence="1" id="KW-0812">Transmembrane</keyword>
<keyword evidence="3" id="KW-1185">Reference proteome</keyword>
<feature type="transmembrane region" description="Helical" evidence="1">
    <location>
        <begin position="130"/>
        <end position="153"/>
    </location>
</feature>
<evidence type="ECO:0000313" key="2">
    <source>
        <dbReference type="EMBL" id="KAK7484406.1"/>
    </source>
</evidence>
<dbReference type="EMBL" id="JACVVK020000210">
    <property type="protein sequence ID" value="KAK7484406.1"/>
    <property type="molecule type" value="Genomic_DNA"/>
</dbReference>
<organism evidence="2 3">
    <name type="scientific">Batillaria attramentaria</name>
    <dbReference type="NCBI Taxonomy" id="370345"/>
    <lineage>
        <taxon>Eukaryota</taxon>
        <taxon>Metazoa</taxon>
        <taxon>Spiralia</taxon>
        <taxon>Lophotrochozoa</taxon>
        <taxon>Mollusca</taxon>
        <taxon>Gastropoda</taxon>
        <taxon>Caenogastropoda</taxon>
        <taxon>Sorbeoconcha</taxon>
        <taxon>Cerithioidea</taxon>
        <taxon>Batillariidae</taxon>
        <taxon>Batillaria</taxon>
    </lineage>
</organism>
<sequence length="178" mass="18947">KHKGTGEIEFRGTEKLSEAFLDFNTEEARAKRKKGLKMFGLLSKVQLPLSILAVLSGATTTLVAAIFGYKASQHENNVVDSVPASLGVNYGLMMATNCGLGGLAVGNSGGEIGLCASNNDKCTPNDDAKLAFAILDLVLCFGLLMTVWFGMGLHWKYGRSYHMDSASGSMGCKSNNDK</sequence>
<keyword evidence="1" id="KW-1133">Transmembrane helix</keyword>
<accession>A0ABD0KBA1</accession>
<evidence type="ECO:0000313" key="3">
    <source>
        <dbReference type="Proteomes" id="UP001519460"/>
    </source>
</evidence>
<comment type="caution">
    <text evidence="2">The sequence shown here is derived from an EMBL/GenBank/DDBJ whole genome shotgun (WGS) entry which is preliminary data.</text>
</comment>
<gene>
    <name evidence="2" type="ORF">BaRGS_00024291</name>
</gene>
<evidence type="ECO:0000256" key="1">
    <source>
        <dbReference type="SAM" id="Phobius"/>
    </source>
</evidence>
<dbReference type="Proteomes" id="UP001519460">
    <property type="component" value="Unassembled WGS sequence"/>
</dbReference>